<dbReference type="GeneID" id="96903426"/>
<dbReference type="Pfam" id="PF00443">
    <property type="entry name" value="UCH"/>
    <property type="match status" value="1"/>
</dbReference>
<dbReference type="GO" id="GO:0005829">
    <property type="term" value="C:cytosol"/>
    <property type="evidence" value="ECO:0007669"/>
    <property type="project" value="EnsemblFungi"/>
</dbReference>
<sequence length="1211" mass="141940">MSTPTEVYGSIINTVDLGKRSEKILPSLNSSSDEELEVLVEDSFTWHIDDWFSLTGPKYASPRVKIGDFEWDLLLFPQGNHNKGLAVYVEPHPKERRNEETGLMEAVDPNWYCCAQFAVCLSRPEEDSEINLVNKSHHRFDSADTDWGFANLIDLNHLKYPSKNYSLSFLKDGQLNVTVYVRILKDPTGVLWHNFVNYDSKKVTGYVGFRNQGATCYLNSLLQSYFFTKYFRKLVYQIPTENESPNDSVPLALQRAFYQLQVSDIPLDTLELTRSFGWDSAEAFTQHDVQELNRILMDRLENRMKGTPVEGKLNELFVGKMKSYIKCINVDYESSRVEDFWDLQLNVKNLKGLEESFKNYIEIELMNGENQYAAQDFGLQDAEKGVIFESFPPILHLQLKRFEYDFNYDQLIKINDRYEFPESIDVSPYMDKKALRENKESCKYTLHGVLVHTGDISTGHYYAMIKPDLQDQWYRFDDEKVWKVTKKQVFEENFGMNKLPEEEIRGMTREQYQNYLITRHTSAYMLVYIREDKEPEVLQPVSETDVPSYVVTRVEKETQERVEREKEIREAHLFLRLNIHSMKNFINYEGFDISSVDNAAGFLSEDLNDGSEQPLSLKLARTTTLKEFYKLLKESLKIHSEREIKYWKMEYRKNNTLRIAEPIPVLDENTSLEEALEITKDMKFSSLNIFVEEPYLELHYLHKLKEENLLKSAVLTEELIHYLRNNIEEIVAKEDIPKPTENLTGSQVFLLLKKFDPLLQRLVGFCHCIMGQTDLISEIGQLTADILDTKSEIQFFEEISAPALEKIHSSEKLYSAELRTGDILSFQTPDVNLTAEFPTYKHIEEFYEFLRHRVKLRFTRAEENSEEYVLESKDNKSFEFWISAYAPYDEVAKLVSTYAQVDPDHLKIFAVYANGRFPLKSKCVLNDYLIKDYNCESIPPFEYEILSISLKELEQLRPIKFYWLKDSYIHYQSFEFEVSNTFTIRQFLEKIQNKIGFSDQDKDNILIWTNSRFEFQNILVETTIFKDIEKGTFLFGRVLPEEVRLFREITAITDKYSQIREQNEEAGEEDDLSSINDDVNEDAITNSAEEKEILELPGRLIIVSQYFKEPQNRHGISFLFTLLPDEPFTETRKRLHERFGLGQKEFAKIKLAISFKAPNGPVFKGLQNYTDNDLEKLCLFNILNNLDYIYMDHPDRLRSHSSYDRPMVIKN</sequence>
<dbReference type="Proteomes" id="UP000001640">
    <property type="component" value="Chromosome 4"/>
</dbReference>
<dbReference type="GO" id="GO:0004843">
    <property type="term" value="F:cysteine-type deubiquitinase activity"/>
    <property type="evidence" value="ECO:0007669"/>
    <property type="project" value="UniProtKB-EC"/>
</dbReference>
<dbReference type="RefSeq" id="XP_003676181.1">
    <property type="nucleotide sequence ID" value="XM_003676133.1"/>
</dbReference>
<keyword evidence="7" id="KW-0788">Thiol protease</keyword>
<name>G0VE29_NAUCA</name>
<dbReference type="Pfam" id="PF14533">
    <property type="entry name" value="USP7_C2"/>
    <property type="match status" value="1"/>
</dbReference>
<dbReference type="InterPro" id="IPR002083">
    <property type="entry name" value="MATH/TRAF_dom"/>
</dbReference>
<dbReference type="FunFam" id="3.90.70.10:FF:000044">
    <property type="entry name" value="Ubiquitin carboxyl-terminal hydrolase 13"/>
    <property type="match status" value="1"/>
</dbReference>
<dbReference type="GO" id="GO:0010995">
    <property type="term" value="P:free ubiquitin chain depolymerization"/>
    <property type="evidence" value="ECO:0007669"/>
    <property type="project" value="EnsemblFungi"/>
</dbReference>
<dbReference type="InterPro" id="IPR018200">
    <property type="entry name" value="USP_CS"/>
</dbReference>
<dbReference type="InterPro" id="IPR008974">
    <property type="entry name" value="TRAF-like"/>
</dbReference>
<evidence type="ECO:0000256" key="3">
    <source>
        <dbReference type="ARBA" id="ARBA00012759"/>
    </source>
</evidence>
<evidence type="ECO:0000256" key="2">
    <source>
        <dbReference type="ARBA" id="ARBA00009085"/>
    </source>
</evidence>
<evidence type="ECO:0000256" key="7">
    <source>
        <dbReference type="ARBA" id="ARBA00022807"/>
    </source>
</evidence>
<dbReference type="InterPro" id="IPR029346">
    <property type="entry name" value="USP_C"/>
</dbReference>
<dbReference type="InterPro" id="IPR024729">
    <property type="entry name" value="USP7_ICP0-binding_dom"/>
</dbReference>
<dbReference type="GO" id="GO:0006508">
    <property type="term" value="P:proteolysis"/>
    <property type="evidence" value="ECO:0007669"/>
    <property type="project" value="UniProtKB-KW"/>
</dbReference>
<keyword evidence="5" id="KW-0833">Ubl conjugation pathway</keyword>
<comment type="similarity">
    <text evidence="2">Belongs to the peptidase C19 family.</text>
</comment>
<dbReference type="InterPro" id="IPR038765">
    <property type="entry name" value="Papain-like_cys_pep_sf"/>
</dbReference>
<dbReference type="Pfam" id="PF22486">
    <property type="entry name" value="MATH_2"/>
    <property type="match status" value="1"/>
</dbReference>
<feature type="domain" description="USP" evidence="9">
    <location>
        <begin position="207"/>
        <end position="531"/>
    </location>
</feature>
<dbReference type="AlphaFoldDB" id="G0VE29"/>
<dbReference type="STRING" id="1064592.G0VE29"/>
<organism evidence="10 11">
    <name type="scientific">Naumovozyma castellii</name>
    <name type="common">Yeast</name>
    <name type="synonym">Saccharomyces castellii</name>
    <dbReference type="NCBI Taxonomy" id="27288"/>
    <lineage>
        <taxon>Eukaryota</taxon>
        <taxon>Fungi</taxon>
        <taxon>Dikarya</taxon>
        <taxon>Ascomycota</taxon>
        <taxon>Saccharomycotina</taxon>
        <taxon>Saccharomycetes</taxon>
        <taxon>Saccharomycetales</taxon>
        <taxon>Saccharomycetaceae</taxon>
        <taxon>Naumovozyma</taxon>
    </lineage>
</organism>
<dbReference type="InterPro" id="IPR001394">
    <property type="entry name" value="Peptidase_C19_UCH"/>
</dbReference>
<dbReference type="PROSITE" id="PS00972">
    <property type="entry name" value="USP_1"/>
    <property type="match status" value="1"/>
</dbReference>
<dbReference type="EC" id="3.4.19.12" evidence="3"/>
<dbReference type="PROSITE" id="PS00973">
    <property type="entry name" value="USP_2"/>
    <property type="match status" value="1"/>
</dbReference>
<gene>
    <name evidence="10" type="primary">NCAS0D02390</name>
    <name evidence="10" type="ordered locus">NCAS_0D02390</name>
</gene>
<dbReference type="SUPFAM" id="SSF49599">
    <property type="entry name" value="TRAF domain-like"/>
    <property type="match status" value="1"/>
</dbReference>
<dbReference type="OMA" id="HTAHHRF"/>
<evidence type="ECO:0000313" key="11">
    <source>
        <dbReference type="Proteomes" id="UP000001640"/>
    </source>
</evidence>
<evidence type="ECO:0000256" key="4">
    <source>
        <dbReference type="ARBA" id="ARBA00022670"/>
    </source>
</evidence>
<dbReference type="FunFam" id="2.60.210.10:FF:000016">
    <property type="entry name" value="Ubiquitin-specific protease"/>
    <property type="match status" value="1"/>
</dbReference>
<dbReference type="GO" id="GO:0016973">
    <property type="term" value="P:poly(A)+ mRNA export from nucleus"/>
    <property type="evidence" value="ECO:0007669"/>
    <property type="project" value="EnsemblFungi"/>
</dbReference>
<dbReference type="CDD" id="cd02659">
    <property type="entry name" value="peptidase_C19C"/>
    <property type="match status" value="1"/>
</dbReference>
<dbReference type="SMART" id="SM00061">
    <property type="entry name" value="MATH"/>
    <property type="match status" value="1"/>
</dbReference>
<evidence type="ECO:0000259" key="8">
    <source>
        <dbReference type="PROSITE" id="PS50144"/>
    </source>
</evidence>
<dbReference type="OrthoDB" id="289038at2759"/>
<proteinExistence type="inferred from homology"/>
<feature type="domain" description="MATH" evidence="8">
    <location>
        <begin position="41"/>
        <end position="181"/>
    </location>
</feature>
<comment type="catalytic activity">
    <reaction evidence="1">
        <text>Thiol-dependent hydrolysis of ester, thioester, amide, peptide and isopeptide bonds formed by the C-terminal Gly of ubiquitin (a 76-residue protein attached to proteins as an intracellular targeting signal).</text>
        <dbReference type="EC" id="3.4.19.12"/>
    </reaction>
</comment>
<keyword evidence="6" id="KW-0378">Hydrolase</keyword>
<dbReference type="HOGENOM" id="CLU_003532_2_1_1"/>
<dbReference type="KEGG" id="ncs:NCAS_0D02390"/>
<accession>G0VE29</accession>
<dbReference type="GO" id="GO:0031647">
    <property type="term" value="P:regulation of protein stability"/>
    <property type="evidence" value="ECO:0007669"/>
    <property type="project" value="TreeGrafter"/>
</dbReference>
<dbReference type="PANTHER" id="PTHR24006">
    <property type="entry name" value="UBIQUITIN CARBOXYL-TERMINAL HYDROLASE"/>
    <property type="match status" value="1"/>
</dbReference>
<evidence type="ECO:0000256" key="1">
    <source>
        <dbReference type="ARBA" id="ARBA00000707"/>
    </source>
</evidence>
<evidence type="ECO:0000256" key="6">
    <source>
        <dbReference type="ARBA" id="ARBA00022801"/>
    </source>
</evidence>
<dbReference type="Gene3D" id="3.90.70.10">
    <property type="entry name" value="Cysteine proteinases"/>
    <property type="match status" value="1"/>
</dbReference>
<dbReference type="Pfam" id="PF12436">
    <property type="entry name" value="USP7_ICP0_bdg"/>
    <property type="match status" value="1"/>
</dbReference>
<dbReference type="PANTHER" id="PTHR24006:SF644">
    <property type="entry name" value="UBIQUITIN CARBOXYL-TERMINAL HYDROLASE 7"/>
    <property type="match status" value="1"/>
</dbReference>
<reference evidence="10 11" key="1">
    <citation type="journal article" date="2011" name="Proc. Natl. Acad. Sci. U.S.A.">
        <title>Evolutionary erosion of yeast sex chromosomes by mating-type switching accidents.</title>
        <authorList>
            <person name="Gordon J.L."/>
            <person name="Armisen D."/>
            <person name="Proux-Wera E."/>
            <person name="Oheigeartaigh S.S."/>
            <person name="Byrne K.P."/>
            <person name="Wolfe K.H."/>
        </authorList>
    </citation>
    <scope>NUCLEOTIDE SEQUENCE [LARGE SCALE GENOMIC DNA]</scope>
    <source>
        <strain evidence="11">ATCC 76901 / BCRC 22586 / CBS 4309 / NBRC 1992 / NRRL Y-12630</strain>
    </source>
</reference>
<dbReference type="PROSITE" id="PS50144">
    <property type="entry name" value="MATH"/>
    <property type="match status" value="1"/>
</dbReference>
<keyword evidence="4" id="KW-0645">Protease</keyword>
<dbReference type="GO" id="GO:0005777">
    <property type="term" value="C:peroxisome"/>
    <property type="evidence" value="ECO:0007669"/>
    <property type="project" value="EnsemblFungi"/>
</dbReference>
<dbReference type="PROSITE" id="PS50235">
    <property type="entry name" value="USP_3"/>
    <property type="match status" value="1"/>
</dbReference>
<dbReference type="InterPro" id="IPR028889">
    <property type="entry name" value="USP"/>
</dbReference>
<dbReference type="FunCoup" id="G0VE29">
    <property type="interactions" value="1526"/>
</dbReference>
<keyword evidence="11" id="KW-1185">Reference proteome</keyword>
<dbReference type="EMBL" id="HE576755">
    <property type="protein sequence ID" value="CCC69820.1"/>
    <property type="molecule type" value="Genomic_DNA"/>
</dbReference>
<dbReference type="SUPFAM" id="SSF54001">
    <property type="entry name" value="Cysteine proteinases"/>
    <property type="match status" value="1"/>
</dbReference>
<dbReference type="InParanoid" id="G0VE29"/>
<evidence type="ECO:0000313" key="10">
    <source>
        <dbReference type="EMBL" id="CCC69820.1"/>
    </source>
</evidence>
<dbReference type="eggNOG" id="KOG1863">
    <property type="taxonomic scope" value="Eukaryota"/>
</dbReference>
<dbReference type="Gene3D" id="2.60.210.10">
    <property type="entry name" value="Apoptosis, Tumor Necrosis Factor Receptor Associated Protein 2, Chain A"/>
    <property type="match status" value="1"/>
</dbReference>
<dbReference type="GO" id="GO:0016579">
    <property type="term" value="P:protein deubiquitination"/>
    <property type="evidence" value="ECO:0007669"/>
    <property type="project" value="EnsemblFungi"/>
</dbReference>
<dbReference type="InterPro" id="IPR050164">
    <property type="entry name" value="Peptidase_C19"/>
</dbReference>
<dbReference type="Gene3D" id="3.10.20.90">
    <property type="entry name" value="Phosphatidylinositol 3-kinase Catalytic Subunit, Chain A, domain 1"/>
    <property type="match status" value="2"/>
</dbReference>
<dbReference type="GO" id="GO:0005634">
    <property type="term" value="C:nucleus"/>
    <property type="evidence" value="ECO:0007669"/>
    <property type="project" value="TreeGrafter"/>
</dbReference>
<evidence type="ECO:0000256" key="5">
    <source>
        <dbReference type="ARBA" id="ARBA00022786"/>
    </source>
</evidence>
<dbReference type="MEROPS" id="C19.099"/>
<reference key="2">
    <citation type="submission" date="2011-08" db="EMBL/GenBank/DDBJ databases">
        <title>Genome sequence of Naumovozyma castellii.</title>
        <authorList>
            <person name="Gordon J.L."/>
            <person name="Armisen D."/>
            <person name="Proux-Wera E."/>
            <person name="OhEigeartaigh S.S."/>
            <person name="Byrne K.P."/>
            <person name="Wolfe K.H."/>
        </authorList>
    </citation>
    <scope>NUCLEOTIDE SEQUENCE</scope>
    <source>
        <strain>Type strain:CBS 4309</strain>
    </source>
</reference>
<evidence type="ECO:0000259" key="9">
    <source>
        <dbReference type="PROSITE" id="PS50235"/>
    </source>
</evidence>
<protein>
    <recommendedName>
        <fullName evidence="3">ubiquitinyl hydrolase 1</fullName>
        <ecNumber evidence="3">3.4.19.12</ecNumber>
    </recommendedName>
</protein>